<evidence type="ECO:0000256" key="1">
    <source>
        <dbReference type="SAM" id="MobiDB-lite"/>
    </source>
</evidence>
<dbReference type="AlphaFoldDB" id="L8GWX7"/>
<keyword evidence="3" id="KW-1185">Reference proteome</keyword>
<feature type="region of interest" description="Disordered" evidence="1">
    <location>
        <begin position="1"/>
        <end position="69"/>
    </location>
</feature>
<evidence type="ECO:0000313" key="3">
    <source>
        <dbReference type="Proteomes" id="UP000011083"/>
    </source>
</evidence>
<feature type="compositionally biased region" description="Basic residues" evidence="1">
    <location>
        <begin position="59"/>
        <end position="69"/>
    </location>
</feature>
<name>L8GWX7_ACACF</name>
<reference evidence="2 3" key="1">
    <citation type="journal article" date="2013" name="Genome Biol.">
        <title>Genome of Acanthamoeba castellanii highlights extensive lateral gene transfer and early evolution of tyrosine kinase signaling.</title>
        <authorList>
            <person name="Clarke M."/>
            <person name="Lohan A.J."/>
            <person name="Liu B."/>
            <person name="Lagkouvardos I."/>
            <person name="Roy S."/>
            <person name="Zafar N."/>
            <person name="Bertelli C."/>
            <person name="Schilde C."/>
            <person name="Kianianmomeni A."/>
            <person name="Burglin T.R."/>
            <person name="Frech C."/>
            <person name="Turcotte B."/>
            <person name="Kopec K.O."/>
            <person name="Synnott J.M."/>
            <person name="Choo C."/>
            <person name="Paponov I."/>
            <person name="Finkler A."/>
            <person name="Soon Heng Tan C."/>
            <person name="Hutchins A.P."/>
            <person name="Weinmeier T."/>
            <person name="Rattei T."/>
            <person name="Chu J.S."/>
            <person name="Gimenez G."/>
            <person name="Irimia M."/>
            <person name="Rigden D.J."/>
            <person name="Fitzpatrick D.A."/>
            <person name="Lorenzo-Morales J."/>
            <person name="Bateman A."/>
            <person name="Chiu C.H."/>
            <person name="Tang P."/>
            <person name="Hegemann P."/>
            <person name="Fromm H."/>
            <person name="Raoult D."/>
            <person name="Greub G."/>
            <person name="Miranda-Saavedra D."/>
            <person name="Chen N."/>
            <person name="Nash P."/>
            <person name="Ginger M.L."/>
            <person name="Horn M."/>
            <person name="Schaap P."/>
            <person name="Caler L."/>
            <person name="Loftus B."/>
        </authorList>
    </citation>
    <scope>NUCLEOTIDE SEQUENCE [LARGE SCALE GENOMIC DNA]</scope>
    <source>
        <strain evidence="2 3">Neff</strain>
    </source>
</reference>
<accession>L8GWX7</accession>
<gene>
    <name evidence="2" type="ORF">ACA1_065480</name>
</gene>
<organism evidence="2 3">
    <name type="scientific">Acanthamoeba castellanii (strain ATCC 30010 / Neff)</name>
    <dbReference type="NCBI Taxonomy" id="1257118"/>
    <lineage>
        <taxon>Eukaryota</taxon>
        <taxon>Amoebozoa</taxon>
        <taxon>Discosea</taxon>
        <taxon>Longamoebia</taxon>
        <taxon>Centramoebida</taxon>
        <taxon>Acanthamoebidae</taxon>
        <taxon>Acanthamoeba</taxon>
    </lineage>
</organism>
<dbReference type="GeneID" id="14917977"/>
<dbReference type="Proteomes" id="UP000011083">
    <property type="component" value="Unassembled WGS sequence"/>
</dbReference>
<dbReference type="EMBL" id="KB007974">
    <property type="protein sequence ID" value="ELR17749.1"/>
    <property type="molecule type" value="Genomic_DNA"/>
</dbReference>
<feature type="compositionally biased region" description="Low complexity" evidence="1">
    <location>
        <begin position="39"/>
        <end position="58"/>
    </location>
</feature>
<evidence type="ECO:0000313" key="2">
    <source>
        <dbReference type="EMBL" id="ELR17749.1"/>
    </source>
</evidence>
<sequence>MEKARSLDRPSKATGGVRTFPRETILSKINDASQYLSEASNPTSGPSSSTTTSTAVTGHKGRTVSKAQRRSYVPASGYTVSNDGRLVFLRLKDEVRFATATAAVRSVLEHHKGLLRSLGIRKGGEGSGSGSGGVRSFVALVCKDAAKAGGYRLCMRYFGSRLPAAVPWAIDALCERRTTQLGAATLTWIPYGRAAEELSSVWLARRSRSADFLRFC</sequence>
<dbReference type="VEuPathDB" id="AmoebaDB:ACA1_065480"/>
<dbReference type="KEGG" id="acan:ACA1_065480"/>
<protein>
    <submittedName>
        <fullName evidence="2">Uncharacterized protein</fullName>
    </submittedName>
</protein>
<dbReference type="RefSeq" id="XP_004339762.1">
    <property type="nucleotide sequence ID" value="XM_004339714.1"/>
</dbReference>
<proteinExistence type="predicted"/>
<feature type="compositionally biased region" description="Basic and acidic residues" evidence="1">
    <location>
        <begin position="1"/>
        <end position="11"/>
    </location>
</feature>